<dbReference type="OrthoDB" id="882061at2"/>
<dbReference type="RefSeq" id="WP_068238615.1">
    <property type="nucleotide sequence ID" value="NZ_CP029145.1"/>
</dbReference>
<dbReference type="Proteomes" id="UP000245999">
    <property type="component" value="Chromosome"/>
</dbReference>
<evidence type="ECO:0008006" key="3">
    <source>
        <dbReference type="Google" id="ProtNLM"/>
    </source>
</evidence>
<dbReference type="EMBL" id="CP029145">
    <property type="protein sequence ID" value="AWM34146.1"/>
    <property type="molecule type" value="Genomic_DNA"/>
</dbReference>
<dbReference type="AlphaFoldDB" id="A0A2Z3GRZ2"/>
<accession>A0A2Z3GRZ2</accession>
<evidence type="ECO:0000313" key="1">
    <source>
        <dbReference type="EMBL" id="AWM34146.1"/>
    </source>
</evidence>
<dbReference type="KEGG" id="hnv:DDQ68_15955"/>
<evidence type="ECO:0000313" key="2">
    <source>
        <dbReference type="Proteomes" id="UP000245999"/>
    </source>
</evidence>
<dbReference type="SUPFAM" id="SSF143100">
    <property type="entry name" value="TTHA1013/TTHA0281-like"/>
    <property type="match status" value="1"/>
</dbReference>
<reference evidence="2" key="1">
    <citation type="submission" date="2018-04" db="EMBL/GenBank/DDBJ databases">
        <title>Complete genome of Antarctic heterotrophic bacterium Hymenobacter nivis.</title>
        <authorList>
            <person name="Terashima M."/>
        </authorList>
    </citation>
    <scope>NUCLEOTIDE SEQUENCE [LARGE SCALE GENOMIC DNA]</scope>
    <source>
        <strain evidence="2">NBRC 111535</strain>
    </source>
</reference>
<dbReference type="InterPro" id="IPR035069">
    <property type="entry name" value="TTHA1013/TTHA0281-like"/>
</dbReference>
<protein>
    <recommendedName>
        <fullName evidence="3">Type II toxin-antitoxin system HicB family antitoxin</fullName>
    </recommendedName>
</protein>
<keyword evidence="2" id="KW-1185">Reference proteome</keyword>
<organism evidence="1 2">
    <name type="scientific">Hymenobacter nivis</name>
    <dbReference type="NCBI Taxonomy" id="1850093"/>
    <lineage>
        <taxon>Bacteria</taxon>
        <taxon>Pseudomonadati</taxon>
        <taxon>Bacteroidota</taxon>
        <taxon>Cytophagia</taxon>
        <taxon>Cytophagales</taxon>
        <taxon>Hymenobacteraceae</taxon>
        <taxon>Hymenobacter</taxon>
    </lineage>
</organism>
<sequence length="117" mass="13024">MATLLTDPHGRLTKAQVEVLLVLDDDSGQYVAYCPALELSSYGDTEDEARAAFEDALAIFLKDTAERGTLDQLLLALGWRLLKQPEPVYEPPRLSVELLNQTARSRRILTEEVLLPA</sequence>
<proteinExistence type="predicted"/>
<name>A0A2Z3GRZ2_9BACT</name>
<gene>
    <name evidence="1" type="ORF">DDQ68_15955</name>
</gene>
<dbReference type="Gene3D" id="3.30.160.250">
    <property type="match status" value="1"/>
</dbReference>